<reference evidence="3 4" key="1">
    <citation type="submission" date="2018-06" db="EMBL/GenBank/DDBJ databases">
        <title>Genomic Encyclopedia of Archaeal and Bacterial Type Strains, Phase II (KMG-II): from individual species to whole genera.</title>
        <authorList>
            <person name="Goeker M."/>
        </authorList>
    </citation>
    <scope>NUCLEOTIDE SEQUENCE [LARGE SCALE GENOMIC DNA]</scope>
    <source>
        <strain evidence="3 4">DSM 22009</strain>
    </source>
</reference>
<dbReference type="EMBL" id="QKZL01000022">
    <property type="protein sequence ID" value="PZX12827.1"/>
    <property type="molecule type" value="Genomic_DNA"/>
</dbReference>
<accession>A0A2W7N396</accession>
<evidence type="ECO:0000313" key="3">
    <source>
        <dbReference type="EMBL" id="PZX12827.1"/>
    </source>
</evidence>
<proteinExistence type="predicted"/>
<dbReference type="RefSeq" id="WP_111538579.1">
    <property type="nucleotide sequence ID" value="NZ_QKZL01000022.1"/>
</dbReference>
<dbReference type="SUPFAM" id="SSF53098">
    <property type="entry name" value="Ribonuclease H-like"/>
    <property type="match status" value="1"/>
</dbReference>
<sequence length="740" mass="85215">MTYFDKITKSDLVTFEGRRVDKITPIQDKMSKELTHFRFAVVEDDGNVELRKVRIEAIPHLIENETVVIDHGYFSRQRQTDRALYGSRELCGASRQQRENVDEIIFTCSLMQRFRNMGMKLTRSGVEDFRLLMDVEYQAYQSRKNYGTEKPNSKQRLKPLPSADTLLVRFRTYRNSQGDPNAFLVPRAEPFDAGLQASADFCFIVERLGGYASATRPSKAYVIEELNKDLEKHNEYRLENNLDPIEILSHRTYERWIDNYLDPYLVCLQREGLSAARKKFDSFEDGRIATVPGQIVSADAWQFHVVTLDTTREKYNRMTEEERKKVKRVRRWVVVIIDLATRCILGFSICRAPNEQASLEALRMVFMDKTYLFRDAGIAKSFWDYRCAIIEMVNDSGSEFGKTPFGGALFAQGVRTVSGTLMNTVAGIANLRGHIERYFWTLDLKLARFLPGYTANNPQRRNDRKPGEEACITDDELHIIFVSFVAEYHNTPHRGLHFRTPSAVWEELTRGHDFDITQMPSPSQLREACGFYGQATVSATGIKVAGAEYSNEIIRLERRARVVDRIAAPGRKVEIKIDPFDMGSISVLANGEMVSVPCRDPMMRGKTLREWQSERLFRKRQAEAEASMRKGARDEASDRWRDLAKSIARSADVGIHGYTQAEIDRIFRERDFGKGGHKEPYIDPDEYIDPVYGGFETEQDVFDETGDVEEEYEGDGPNSMDRFRSRSRARKTNQNRKLKK</sequence>
<feature type="compositionally biased region" description="Acidic residues" evidence="1">
    <location>
        <begin position="702"/>
        <end position="714"/>
    </location>
</feature>
<dbReference type="InterPro" id="IPR012337">
    <property type="entry name" value="RNaseH-like_sf"/>
</dbReference>
<keyword evidence="4" id="KW-1185">Reference proteome</keyword>
<dbReference type="Proteomes" id="UP000248916">
    <property type="component" value="Unassembled WGS sequence"/>
</dbReference>
<evidence type="ECO:0000313" key="4">
    <source>
        <dbReference type="Proteomes" id="UP000248916"/>
    </source>
</evidence>
<evidence type="ECO:0000259" key="2">
    <source>
        <dbReference type="PROSITE" id="PS50994"/>
    </source>
</evidence>
<protein>
    <recommendedName>
        <fullName evidence="2">Integrase catalytic domain-containing protein</fullName>
    </recommendedName>
</protein>
<dbReference type="Gene3D" id="3.30.420.10">
    <property type="entry name" value="Ribonuclease H-like superfamily/Ribonuclease H"/>
    <property type="match status" value="1"/>
</dbReference>
<dbReference type="GO" id="GO:0015074">
    <property type="term" value="P:DNA integration"/>
    <property type="evidence" value="ECO:0007669"/>
    <property type="project" value="InterPro"/>
</dbReference>
<dbReference type="PROSITE" id="PS50994">
    <property type="entry name" value="INTEGRASE"/>
    <property type="match status" value="1"/>
</dbReference>
<comment type="caution">
    <text evidence="3">The sequence shown here is derived from an EMBL/GenBank/DDBJ whole genome shotgun (WGS) entry which is preliminary data.</text>
</comment>
<dbReference type="GO" id="GO:0003676">
    <property type="term" value="F:nucleic acid binding"/>
    <property type="evidence" value="ECO:0007669"/>
    <property type="project" value="InterPro"/>
</dbReference>
<dbReference type="AlphaFoldDB" id="A0A2W7N396"/>
<dbReference type="InterPro" id="IPR036397">
    <property type="entry name" value="RNaseH_sf"/>
</dbReference>
<dbReference type="OrthoDB" id="9814072at2"/>
<feature type="compositionally biased region" description="Basic residues" evidence="1">
    <location>
        <begin position="725"/>
        <end position="740"/>
    </location>
</feature>
<organism evidence="3 4">
    <name type="scientific">Palleronia aestuarii</name>
    <dbReference type="NCBI Taxonomy" id="568105"/>
    <lineage>
        <taxon>Bacteria</taxon>
        <taxon>Pseudomonadati</taxon>
        <taxon>Pseudomonadota</taxon>
        <taxon>Alphaproteobacteria</taxon>
        <taxon>Rhodobacterales</taxon>
        <taxon>Roseobacteraceae</taxon>
        <taxon>Palleronia</taxon>
    </lineage>
</organism>
<feature type="domain" description="Integrase catalytic" evidence="2">
    <location>
        <begin position="288"/>
        <end position="509"/>
    </location>
</feature>
<name>A0A2W7N396_9RHOB</name>
<evidence type="ECO:0000256" key="1">
    <source>
        <dbReference type="SAM" id="MobiDB-lite"/>
    </source>
</evidence>
<feature type="region of interest" description="Disordered" evidence="1">
    <location>
        <begin position="702"/>
        <end position="740"/>
    </location>
</feature>
<gene>
    <name evidence="3" type="ORF">LX81_03534</name>
</gene>
<dbReference type="InterPro" id="IPR001584">
    <property type="entry name" value="Integrase_cat-core"/>
</dbReference>